<reference evidence="2 3" key="1">
    <citation type="submission" date="2024-01" db="EMBL/GenBank/DDBJ databases">
        <title>The genomes of 5 underutilized Papilionoideae crops provide insights into root nodulation and disease resistance.</title>
        <authorList>
            <person name="Yuan L."/>
        </authorList>
    </citation>
    <scope>NUCLEOTIDE SEQUENCE [LARGE SCALE GENOMIC DNA]</scope>
    <source>
        <strain evidence="2">LY-2023</strain>
        <tissue evidence="2">Leaf</tissue>
    </source>
</reference>
<evidence type="ECO:0000313" key="2">
    <source>
        <dbReference type="EMBL" id="KAK7302184.1"/>
    </source>
</evidence>
<accession>A0AAN9JRF3</accession>
<dbReference type="Proteomes" id="UP001359559">
    <property type="component" value="Unassembled WGS sequence"/>
</dbReference>
<keyword evidence="1" id="KW-0812">Transmembrane</keyword>
<evidence type="ECO:0000256" key="1">
    <source>
        <dbReference type="SAM" id="Phobius"/>
    </source>
</evidence>
<keyword evidence="1" id="KW-0472">Membrane</keyword>
<dbReference type="AlphaFoldDB" id="A0AAN9JRF3"/>
<protein>
    <submittedName>
        <fullName evidence="2">Uncharacterized protein</fullName>
    </submittedName>
</protein>
<keyword evidence="1" id="KW-1133">Transmembrane helix</keyword>
<dbReference type="EMBL" id="JAYKXN010000003">
    <property type="protein sequence ID" value="KAK7302184.1"/>
    <property type="molecule type" value="Genomic_DNA"/>
</dbReference>
<organism evidence="2 3">
    <name type="scientific">Clitoria ternatea</name>
    <name type="common">Butterfly pea</name>
    <dbReference type="NCBI Taxonomy" id="43366"/>
    <lineage>
        <taxon>Eukaryota</taxon>
        <taxon>Viridiplantae</taxon>
        <taxon>Streptophyta</taxon>
        <taxon>Embryophyta</taxon>
        <taxon>Tracheophyta</taxon>
        <taxon>Spermatophyta</taxon>
        <taxon>Magnoliopsida</taxon>
        <taxon>eudicotyledons</taxon>
        <taxon>Gunneridae</taxon>
        <taxon>Pentapetalae</taxon>
        <taxon>rosids</taxon>
        <taxon>fabids</taxon>
        <taxon>Fabales</taxon>
        <taxon>Fabaceae</taxon>
        <taxon>Papilionoideae</taxon>
        <taxon>50 kb inversion clade</taxon>
        <taxon>NPAAA clade</taxon>
        <taxon>indigoferoid/millettioid clade</taxon>
        <taxon>Phaseoleae</taxon>
        <taxon>Clitoria</taxon>
    </lineage>
</organism>
<name>A0AAN9JRF3_CLITE</name>
<comment type="caution">
    <text evidence="2">The sequence shown here is derived from an EMBL/GenBank/DDBJ whole genome shotgun (WGS) entry which is preliminary data.</text>
</comment>
<keyword evidence="3" id="KW-1185">Reference proteome</keyword>
<sequence length="75" mass="7967">MTVGVGGDRPKGCSARRRPAMALVTAVSSSFLLLLWFIVDGCCLMVFDYWGSLILWGSNHPHALGGVVGSGWASQ</sequence>
<evidence type="ECO:0000313" key="3">
    <source>
        <dbReference type="Proteomes" id="UP001359559"/>
    </source>
</evidence>
<gene>
    <name evidence="2" type="ORF">RJT34_13066</name>
</gene>
<proteinExistence type="predicted"/>
<feature type="transmembrane region" description="Helical" evidence="1">
    <location>
        <begin position="20"/>
        <end position="39"/>
    </location>
</feature>